<keyword evidence="1 3" id="KW-0489">Methyltransferase</keyword>
<dbReference type="InterPro" id="IPR007213">
    <property type="entry name" value="Ppm1/Ppm2/Tcmp"/>
</dbReference>
<gene>
    <name evidence="3" type="ORF">DWE98_20540</name>
</gene>
<dbReference type="Proteomes" id="UP000255207">
    <property type="component" value="Unassembled WGS sequence"/>
</dbReference>
<comment type="caution">
    <text evidence="3">The sequence shown here is derived from an EMBL/GenBank/DDBJ whole genome shotgun (WGS) entry which is preliminary data.</text>
</comment>
<dbReference type="PANTHER" id="PTHR43619">
    <property type="entry name" value="S-ADENOSYL-L-METHIONINE-DEPENDENT METHYLTRANSFERASE YKTD-RELATED"/>
    <property type="match status" value="1"/>
</dbReference>
<dbReference type="EMBL" id="QQTP01000012">
    <property type="protein sequence ID" value="RDJ21427.1"/>
    <property type="molecule type" value="Genomic_DNA"/>
</dbReference>
<proteinExistence type="predicted"/>
<dbReference type="Gene3D" id="3.40.50.150">
    <property type="entry name" value="Vaccinia Virus protein VP39"/>
    <property type="match status" value="1"/>
</dbReference>
<keyword evidence="4" id="KW-1185">Reference proteome</keyword>
<name>A0A370L1K8_9HYPH</name>
<dbReference type="Pfam" id="PF04072">
    <property type="entry name" value="LCM"/>
    <property type="match status" value="1"/>
</dbReference>
<dbReference type="AlphaFoldDB" id="A0A370L1K8"/>
<dbReference type="PANTHER" id="PTHR43619:SF2">
    <property type="entry name" value="S-ADENOSYL-L-METHIONINE-DEPENDENT METHYLTRANSFERASES SUPERFAMILY PROTEIN"/>
    <property type="match status" value="1"/>
</dbReference>
<organism evidence="3 4">
    <name type="scientific">Bosea caraganae</name>
    <dbReference type="NCBI Taxonomy" id="2763117"/>
    <lineage>
        <taxon>Bacteria</taxon>
        <taxon>Pseudomonadati</taxon>
        <taxon>Pseudomonadota</taxon>
        <taxon>Alphaproteobacteria</taxon>
        <taxon>Hyphomicrobiales</taxon>
        <taxon>Boseaceae</taxon>
        <taxon>Bosea</taxon>
    </lineage>
</organism>
<dbReference type="GO" id="GO:0008168">
    <property type="term" value="F:methyltransferase activity"/>
    <property type="evidence" value="ECO:0007669"/>
    <property type="project" value="UniProtKB-KW"/>
</dbReference>
<evidence type="ECO:0000256" key="2">
    <source>
        <dbReference type="ARBA" id="ARBA00022679"/>
    </source>
</evidence>
<evidence type="ECO:0000313" key="4">
    <source>
        <dbReference type="Proteomes" id="UP000255207"/>
    </source>
</evidence>
<keyword evidence="2 3" id="KW-0808">Transferase</keyword>
<accession>A0A370L1K8</accession>
<dbReference type="InterPro" id="IPR029063">
    <property type="entry name" value="SAM-dependent_MTases_sf"/>
</dbReference>
<sequence length="276" mass="31647">MTAETITLTEEKETLLITLYGKAGESHLPDSLLKDHFAAEAVSKIDYDFSKLKLDRDLMIGVAMRAHILDGWTREFLKRYPDATVLHLGCGLDSRVFRIDPGPGIRWFDVDYPEVVALRRKLYPQRDNYTLIGSSVTDPAWLEAIPQDKPTMIVAEGLLPYLLPEEVHRLLQRLTAHLPRGELAFDGYSNLGLKFLRNLPSVRATGAKLLWPLDDPRELEQQVPKLRLLNEFLAYDPKGYDPEQVSRMSWLARLTIHVFAMIPPLARMGRLLHYRF</sequence>
<reference evidence="4" key="1">
    <citation type="submission" date="2018-07" db="EMBL/GenBank/DDBJ databases">
        <authorList>
            <person name="Safronova V.I."/>
            <person name="Chirak E.R."/>
            <person name="Sazanova A.L."/>
        </authorList>
    </citation>
    <scope>NUCLEOTIDE SEQUENCE [LARGE SCALE GENOMIC DNA]</scope>
    <source>
        <strain evidence="4">RCAM04685</strain>
    </source>
</reference>
<dbReference type="RefSeq" id="WP_114831175.1">
    <property type="nucleotide sequence ID" value="NZ_QQTO01000033.1"/>
</dbReference>
<protein>
    <submittedName>
        <fullName evidence="3">Class I SAM-dependent methyltransferase</fullName>
    </submittedName>
</protein>
<dbReference type="PIRSF" id="PIRSF028177">
    <property type="entry name" value="Polyketide_synth_Omtfrase_TcmP"/>
    <property type="match status" value="1"/>
</dbReference>
<dbReference type="SUPFAM" id="SSF53335">
    <property type="entry name" value="S-adenosyl-L-methionine-dependent methyltransferases"/>
    <property type="match status" value="1"/>
</dbReference>
<dbReference type="GO" id="GO:0032259">
    <property type="term" value="P:methylation"/>
    <property type="evidence" value="ECO:0007669"/>
    <property type="project" value="UniProtKB-KW"/>
</dbReference>
<dbReference type="InterPro" id="IPR016874">
    <property type="entry name" value="TcmP-like"/>
</dbReference>
<dbReference type="OrthoDB" id="9800233at2"/>
<evidence type="ECO:0000256" key="1">
    <source>
        <dbReference type="ARBA" id="ARBA00022603"/>
    </source>
</evidence>
<evidence type="ECO:0000313" key="3">
    <source>
        <dbReference type="EMBL" id="RDJ21427.1"/>
    </source>
</evidence>